<keyword evidence="6" id="KW-1185">Reference proteome</keyword>
<gene>
    <name evidence="5" type="ORF">SDJN03_20165</name>
</gene>
<dbReference type="GO" id="GO:0005634">
    <property type="term" value="C:nucleus"/>
    <property type="evidence" value="ECO:0007669"/>
    <property type="project" value="UniProtKB-SubCell"/>
</dbReference>
<dbReference type="CDD" id="cd11444">
    <property type="entry name" value="bHLH_AtIBH1_like"/>
    <property type="match status" value="1"/>
</dbReference>
<evidence type="ECO:0000256" key="1">
    <source>
        <dbReference type="ARBA" id="ARBA00004123"/>
    </source>
</evidence>
<keyword evidence="3" id="KW-0804">Transcription</keyword>
<dbReference type="PANTHER" id="PTHR33124:SF9">
    <property type="entry name" value="TRANSCRIPTION FACTOR"/>
    <property type="match status" value="1"/>
</dbReference>
<dbReference type="EMBL" id="JAGKQH010000013">
    <property type="protein sequence ID" value="KAG6584233.1"/>
    <property type="molecule type" value="Genomic_DNA"/>
</dbReference>
<dbReference type="GO" id="GO:0006355">
    <property type="term" value="P:regulation of DNA-templated transcription"/>
    <property type="evidence" value="ECO:0007669"/>
    <property type="project" value="InterPro"/>
</dbReference>
<evidence type="ECO:0000313" key="5">
    <source>
        <dbReference type="EMBL" id="KAG6584233.1"/>
    </source>
</evidence>
<dbReference type="AlphaFoldDB" id="A0AAV6MPM5"/>
<reference evidence="5 6" key="1">
    <citation type="journal article" date="2021" name="Hortic Res">
        <title>The domestication of Cucurbita argyrosperma as revealed by the genome of its wild relative.</title>
        <authorList>
            <person name="Barrera-Redondo J."/>
            <person name="Sanchez-de la Vega G."/>
            <person name="Aguirre-Liguori J.A."/>
            <person name="Castellanos-Morales G."/>
            <person name="Gutierrez-Guerrero Y.T."/>
            <person name="Aguirre-Dugua X."/>
            <person name="Aguirre-Planter E."/>
            <person name="Tenaillon M.I."/>
            <person name="Lira-Saade R."/>
            <person name="Eguiarte L.E."/>
        </authorList>
    </citation>
    <scope>NUCLEOTIDE SEQUENCE [LARGE SCALE GENOMIC DNA]</scope>
    <source>
        <strain evidence="5">JBR-2021</strain>
    </source>
</reference>
<keyword evidence="4" id="KW-0539">Nucleus</keyword>
<dbReference type="InterPro" id="IPR044660">
    <property type="entry name" value="IBH1-like"/>
</dbReference>
<feature type="non-terminal residue" evidence="5">
    <location>
        <position position="1"/>
    </location>
</feature>
<organism evidence="5 6">
    <name type="scientific">Cucurbita argyrosperma subsp. sororia</name>
    <dbReference type="NCBI Taxonomy" id="37648"/>
    <lineage>
        <taxon>Eukaryota</taxon>
        <taxon>Viridiplantae</taxon>
        <taxon>Streptophyta</taxon>
        <taxon>Embryophyta</taxon>
        <taxon>Tracheophyta</taxon>
        <taxon>Spermatophyta</taxon>
        <taxon>Magnoliopsida</taxon>
        <taxon>eudicotyledons</taxon>
        <taxon>Gunneridae</taxon>
        <taxon>Pentapetalae</taxon>
        <taxon>rosids</taxon>
        <taxon>fabids</taxon>
        <taxon>Cucurbitales</taxon>
        <taxon>Cucurbitaceae</taxon>
        <taxon>Cucurbiteae</taxon>
        <taxon>Cucurbita</taxon>
    </lineage>
</organism>
<accession>A0AAV6MPM5</accession>
<evidence type="ECO:0000256" key="2">
    <source>
        <dbReference type="ARBA" id="ARBA00023015"/>
    </source>
</evidence>
<dbReference type="Proteomes" id="UP000685013">
    <property type="component" value="Chromosome 13"/>
</dbReference>
<keyword evidence="2" id="KW-0805">Transcription regulation</keyword>
<dbReference type="InterPro" id="IPR044549">
    <property type="entry name" value="bHLH_AtIBH1-like"/>
</dbReference>
<comment type="caution">
    <text evidence="5">The sequence shown here is derived from an EMBL/GenBank/DDBJ whole genome shotgun (WGS) entry which is preliminary data.</text>
</comment>
<protein>
    <submittedName>
        <fullName evidence="5">Uncharacterized protein</fullName>
    </submittedName>
</protein>
<comment type="subcellular location">
    <subcellularLocation>
        <location evidence="1">Nucleus</location>
    </subcellularLocation>
</comment>
<evidence type="ECO:0000256" key="4">
    <source>
        <dbReference type="ARBA" id="ARBA00023242"/>
    </source>
</evidence>
<evidence type="ECO:0000313" key="6">
    <source>
        <dbReference type="Proteomes" id="UP000685013"/>
    </source>
</evidence>
<evidence type="ECO:0000256" key="3">
    <source>
        <dbReference type="ARBA" id="ARBA00023163"/>
    </source>
</evidence>
<sequence>MNLFGDTKLRYDDDLSESESLNESALLCVLNWIDSFLSDPNGYTDQNSTSLLFKELDKPQHVGDDQVTSSLISFSIESMGSSCHLNVPALKRKRREARQVRRKVQKLRWVVPGGRGLQQEHLFAKTAHYILHLRLKVCALQTILKLQDEA</sequence>
<proteinExistence type="predicted"/>
<name>A0AAV6MPM5_9ROSI</name>
<dbReference type="PANTHER" id="PTHR33124">
    <property type="entry name" value="TRANSCRIPTION FACTOR IBH1-LIKE 1"/>
    <property type="match status" value="1"/>
</dbReference>